<dbReference type="InterPro" id="IPR009057">
    <property type="entry name" value="Homeodomain-like_sf"/>
</dbReference>
<keyword evidence="6" id="KW-1185">Reference proteome</keyword>
<comment type="caution">
    <text evidence="5">The sequence shown here is derived from an EMBL/GenBank/DDBJ whole genome shotgun (WGS) entry which is preliminary data.</text>
</comment>
<dbReference type="EMBL" id="JAMFLZ010000003">
    <property type="protein sequence ID" value="MCL6294938.1"/>
    <property type="molecule type" value="Genomic_DNA"/>
</dbReference>
<evidence type="ECO:0000256" key="1">
    <source>
        <dbReference type="ARBA" id="ARBA00023015"/>
    </source>
</evidence>
<dbReference type="Pfam" id="PF12833">
    <property type="entry name" value="HTH_18"/>
    <property type="match status" value="1"/>
</dbReference>
<dbReference type="Gene3D" id="1.10.10.60">
    <property type="entry name" value="Homeodomain-like"/>
    <property type="match status" value="2"/>
</dbReference>
<keyword evidence="3" id="KW-0804">Transcription</keyword>
<evidence type="ECO:0000256" key="2">
    <source>
        <dbReference type="ARBA" id="ARBA00023125"/>
    </source>
</evidence>
<reference evidence="5" key="1">
    <citation type="submission" date="2022-05" db="EMBL/GenBank/DDBJ databases">
        <authorList>
            <person name="Park J.-S."/>
        </authorList>
    </citation>
    <scope>NUCLEOTIDE SEQUENCE</scope>
    <source>
        <strain evidence="5">2012CJ34-3</strain>
    </source>
</reference>
<dbReference type="PROSITE" id="PS01124">
    <property type="entry name" value="HTH_ARAC_FAMILY_2"/>
    <property type="match status" value="1"/>
</dbReference>
<dbReference type="RefSeq" id="WP_099565782.1">
    <property type="nucleotide sequence ID" value="NZ_JAMFLZ010000003.1"/>
</dbReference>
<sequence>MKLHLLNRDSLLNSSFKVEKHSYTSFLKVWHYHPELELVLSQKGSGTRFVGDNIEQFNEGDIVLIGKNLPHMWLSEKNHSKVSPKLVSESIVFHFKEDFLGSNFFDSPEMIPIAKLLERSKHGIKFINTDKKITQLIKKALEKKGFNKTIKFLKILNLLAKHSDYKLLASKGYISSDTIQEYNSLTKVYEYIFENFKSKIDLDSIAQIAHMNPSSFSRCFKRLNNKTFSKYLNEIRIGYACKLLMEEKYNITYICFESGYNNLSNFNRQFKLITGTTPSGYIALRKGNSNNMN</sequence>
<accession>A0ABT0QER8</accession>
<dbReference type="PANTHER" id="PTHR43280:SF27">
    <property type="entry name" value="TRANSCRIPTIONAL REGULATOR MTLR"/>
    <property type="match status" value="1"/>
</dbReference>
<dbReference type="InterPro" id="IPR014710">
    <property type="entry name" value="RmlC-like_jellyroll"/>
</dbReference>
<dbReference type="SUPFAM" id="SSF51182">
    <property type="entry name" value="RmlC-like cupins"/>
    <property type="match status" value="1"/>
</dbReference>
<keyword evidence="2" id="KW-0238">DNA-binding</keyword>
<gene>
    <name evidence="5" type="ORF">M3P09_08040</name>
</gene>
<dbReference type="SUPFAM" id="SSF46689">
    <property type="entry name" value="Homeodomain-like"/>
    <property type="match status" value="2"/>
</dbReference>
<evidence type="ECO:0000313" key="6">
    <source>
        <dbReference type="Proteomes" id="UP001165381"/>
    </source>
</evidence>
<dbReference type="Gene3D" id="2.60.120.10">
    <property type="entry name" value="Jelly Rolls"/>
    <property type="match status" value="1"/>
</dbReference>
<feature type="domain" description="HTH araC/xylS-type" evidence="4">
    <location>
        <begin position="186"/>
        <end position="284"/>
    </location>
</feature>
<evidence type="ECO:0000313" key="5">
    <source>
        <dbReference type="EMBL" id="MCL6294938.1"/>
    </source>
</evidence>
<dbReference type="PROSITE" id="PS00041">
    <property type="entry name" value="HTH_ARAC_FAMILY_1"/>
    <property type="match status" value="1"/>
</dbReference>
<dbReference type="PANTHER" id="PTHR43280">
    <property type="entry name" value="ARAC-FAMILY TRANSCRIPTIONAL REGULATOR"/>
    <property type="match status" value="1"/>
</dbReference>
<organism evidence="5 6">
    <name type="scientific">Jejuia spongiicola</name>
    <dbReference type="NCBI Taxonomy" id="2942207"/>
    <lineage>
        <taxon>Bacteria</taxon>
        <taxon>Pseudomonadati</taxon>
        <taxon>Bacteroidota</taxon>
        <taxon>Flavobacteriia</taxon>
        <taxon>Flavobacteriales</taxon>
        <taxon>Flavobacteriaceae</taxon>
        <taxon>Jejuia</taxon>
    </lineage>
</organism>
<dbReference type="InterPro" id="IPR018060">
    <property type="entry name" value="HTH_AraC"/>
</dbReference>
<name>A0ABT0QER8_9FLAO</name>
<evidence type="ECO:0000259" key="4">
    <source>
        <dbReference type="PROSITE" id="PS01124"/>
    </source>
</evidence>
<proteinExistence type="predicted"/>
<dbReference type="Proteomes" id="UP001165381">
    <property type="component" value="Unassembled WGS sequence"/>
</dbReference>
<dbReference type="SMART" id="SM00342">
    <property type="entry name" value="HTH_ARAC"/>
    <property type="match status" value="1"/>
</dbReference>
<dbReference type="InterPro" id="IPR018062">
    <property type="entry name" value="HTH_AraC-typ_CS"/>
</dbReference>
<protein>
    <submittedName>
        <fullName evidence="5">AraC family transcriptional regulator</fullName>
    </submittedName>
</protein>
<dbReference type="InterPro" id="IPR011051">
    <property type="entry name" value="RmlC_Cupin_sf"/>
</dbReference>
<keyword evidence="1" id="KW-0805">Transcription regulation</keyword>
<evidence type="ECO:0000256" key="3">
    <source>
        <dbReference type="ARBA" id="ARBA00023163"/>
    </source>
</evidence>
<dbReference type="CDD" id="cd06976">
    <property type="entry name" value="cupin_MtlR-like_N"/>
    <property type="match status" value="1"/>
</dbReference>